<accession>A0A843UTF9</accession>
<sequence>TQASVGSETSLMNKLRCLAAIQFKWIHDIGYARQEMIGEQRLSLRIIDLHLHHFW</sequence>
<protein>
    <submittedName>
        <fullName evidence="1">Uncharacterized protein</fullName>
    </submittedName>
</protein>
<feature type="non-terminal residue" evidence="1">
    <location>
        <position position="1"/>
    </location>
</feature>
<dbReference type="EMBL" id="NMUH01000925">
    <property type="protein sequence ID" value="MQL86768.1"/>
    <property type="molecule type" value="Genomic_DNA"/>
</dbReference>
<name>A0A843UTF9_COLES</name>
<comment type="caution">
    <text evidence="1">The sequence shown here is derived from an EMBL/GenBank/DDBJ whole genome shotgun (WGS) entry which is preliminary data.</text>
</comment>
<gene>
    <name evidence="1" type="ORF">Taro_019292</name>
</gene>
<reference evidence="1" key="1">
    <citation type="submission" date="2017-07" db="EMBL/GenBank/DDBJ databases">
        <title>Taro Niue Genome Assembly and Annotation.</title>
        <authorList>
            <person name="Atibalentja N."/>
            <person name="Keating K."/>
            <person name="Fields C.J."/>
        </authorList>
    </citation>
    <scope>NUCLEOTIDE SEQUENCE</scope>
    <source>
        <strain evidence="1">Niue_2</strain>
        <tissue evidence="1">Leaf</tissue>
    </source>
</reference>
<keyword evidence="2" id="KW-1185">Reference proteome</keyword>
<dbReference type="Proteomes" id="UP000652761">
    <property type="component" value="Unassembled WGS sequence"/>
</dbReference>
<organism evidence="1 2">
    <name type="scientific">Colocasia esculenta</name>
    <name type="common">Wild taro</name>
    <name type="synonym">Arum esculentum</name>
    <dbReference type="NCBI Taxonomy" id="4460"/>
    <lineage>
        <taxon>Eukaryota</taxon>
        <taxon>Viridiplantae</taxon>
        <taxon>Streptophyta</taxon>
        <taxon>Embryophyta</taxon>
        <taxon>Tracheophyta</taxon>
        <taxon>Spermatophyta</taxon>
        <taxon>Magnoliopsida</taxon>
        <taxon>Liliopsida</taxon>
        <taxon>Araceae</taxon>
        <taxon>Aroideae</taxon>
        <taxon>Colocasieae</taxon>
        <taxon>Colocasia</taxon>
    </lineage>
</organism>
<dbReference type="AlphaFoldDB" id="A0A843UTF9"/>
<evidence type="ECO:0000313" key="1">
    <source>
        <dbReference type="EMBL" id="MQL86768.1"/>
    </source>
</evidence>
<proteinExistence type="predicted"/>
<evidence type="ECO:0000313" key="2">
    <source>
        <dbReference type="Proteomes" id="UP000652761"/>
    </source>
</evidence>